<dbReference type="RefSeq" id="WP_346581363.1">
    <property type="nucleotide sequence ID" value="NZ_JBDJLH010000008.1"/>
</dbReference>
<name>A0ABV0BTH2_9SPHI</name>
<proteinExistence type="predicted"/>
<gene>
    <name evidence="1" type="ORF">ABE541_12080</name>
</gene>
<keyword evidence="2" id="KW-1185">Reference proteome</keyword>
<sequence>MNESHIIEYLHLFENYTPTVERELVKSKDSVSNYKSYDSGHIFYALLNYVQLTLNNREKLTYNYILSEKLFRVCREKEPNVASYFVDKILKQYCELDSNNPLEYHTIKAILNPVLAYYYYYLNIDYDNAQKYMIELLDSIDFLIDHGFDDGMYMKIEQYLNISKVYFNAGNHSESAIYSRAVIKYLLSNEAETFQFPFSKVLSYEGQYESILKSFINGILFKAIENTNIGNSLQNPYLSSVFDNLNIAFNDKVNSDLKNSLNIFLLILDNKVEKGVENSIKSDIFSKQVPTSIQHLILAALMNFQNVSELIPIDLKATIQNYQHNELKFTTSNILIHDSTITSAT</sequence>
<accession>A0ABV0BTH2</accession>
<evidence type="ECO:0000313" key="1">
    <source>
        <dbReference type="EMBL" id="MEN5378001.1"/>
    </source>
</evidence>
<comment type="caution">
    <text evidence="1">The sequence shown here is derived from an EMBL/GenBank/DDBJ whole genome shotgun (WGS) entry which is preliminary data.</text>
</comment>
<protein>
    <submittedName>
        <fullName evidence="1">Uncharacterized protein</fullName>
    </submittedName>
</protein>
<reference evidence="1 2" key="1">
    <citation type="submission" date="2024-04" db="EMBL/GenBank/DDBJ databases">
        <title>WGS of bacteria from Torrens River.</title>
        <authorList>
            <person name="Wyrsch E.R."/>
            <person name="Drigo B."/>
        </authorList>
    </citation>
    <scope>NUCLEOTIDE SEQUENCE [LARGE SCALE GENOMIC DNA]</scope>
    <source>
        <strain evidence="1 2">TWI391</strain>
    </source>
</reference>
<evidence type="ECO:0000313" key="2">
    <source>
        <dbReference type="Proteomes" id="UP001409291"/>
    </source>
</evidence>
<organism evidence="1 2">
    <name type="scientific">Sphingobacterium kitahiroshimense</name>
    <dbReference type="NCBI Taxonomy" id="470446"/>
    <lineage>
        <taxon>Bacteria</taxon>
        <taxon>Pseudomonadati</taxon>
        <taxon>Bacteroidota</taxon>
        <taxon>Sphingobacteriia</taxon>
        <taxon>Sphingobacteriales</taxon>
        <taxon>Sphingobacteriaceae</taxon>
        <taxon>Sphingobacterium</taxon>
    </lineage>
</organism>
<dbReference type="Proteomes" id="UP001409291">
    <property type="component" value="Unassembled WGS sequence"/>
</dbReference>
<dbReference type="EMBL" id="JBDJNQ010000005">
    <property type="protein sequence ID" value="MEN5378001.1"/>
    <property type="molecule type" value="Genomic_DNA"/>
</dbReference>